<dbReference type="InterPro" id="IPR019400">
    <property type="entry name" value="Peptidase_C65_otubain"/>
</dbReference>
<evidence type="ECO:0000256" key="2">
    <source>
        <dbReference type="ARBA" id="ARBA00006579"/>
    </source>
</evidence>
<dbReference type="GO" id="GO:0071108">
    <property type="term" value="P:protein K48-linked deubiquitination"/>
    <property type="evidence" value="ECO:0007669"/>
    <property type="project" value="TreeGrafter"/>
</dbReference>
<dbReference type="FunFam" id="1.20.1300.20:FF:000001">
    <property type="entry name" value="Ubiquitin thioesterase OTUB1"/>
    <property type="match status" value="1"/>
</dbReference>
<dbReference type="PANTHER" id="PTHR12931:SF3">
    <property type="entry name" value="UBIQUITIN THIOESTERASE OTUB2"/>
    <property type="match status" value="1"/>
</dbReference>
<dbReference type="OMA" id="GARACHQ"/>
<dbReference type="Ensembl" id="ENSCMIT00000009113.1">
    <property type="protein sequence ID" value="ENSCMIP00000008868.1"/>
    <property type="gene ID" value="ENSCMIG00000004734.1"/>
</dbReference>
<dbReference type="STRING" id="7868.ENSCMIP00000008868"/>
<dbReference type="InterPro" id="IPR042468">
    <property type="entry name" value="Peptidase_C65_otubain_sub1"/>
</dbReference>
<sequence length="282" mass="32475">MRQHNVLLERFGVDRFDVFFCFQKETPLRLTLEIIASLHPSLFKRFISVTFLVRLFGNRPDVETNLLHIPNQDLCGFILKDLSKRYACFRRTLGDGNCFYRALSFAYLEALLGNSKGVQKLRKILMRSKGELLSMGFIESTFENAFNTFMDVIDLVEADVSGAKLLAVFNDRNTSDCLVLYLRLLTSAYLQKKSEFFEYFLEGGMSIKDFCTQEVEPMAMESDHIHITALTQALNIPIQVEYMDKSNTAVNHHIFPEGSKPLVYLLYKPGHYDILYKANKSK</sequence>
<name>A0A4W3GX27_CALMI</name>
<dbReference type="InterPro" id="IPR042467">
    <property type="entry name" value="Peptidase_C65_otubain_sub2"/>
</dbReference>
<dbReference type="GO" id="GO:0043130">
    <property type="term" value="F:ubiquitin binding"/>
    <property type="evidence" value="ECO:0007669"/>
    <property type="project" value="TreeGrafter"/>
</dbReference>
<dbReference type="Proteomes" id="UP000314986">
    <property type="component" value="Unassembled WGS sequence"/>
</dbReference>
<reference evidence="9" key="4">
    <citation type="submission" date="2025-08" db="UniProtKB">
        <authorList>
            <consortium name="Ensembl"/>
        </authorList>
    </citation>
    <scope>IDENTIFICATION</scope>
</reference>
<comment type="catalytic activity">
    <reaction evidence="1">
        <text>Thiol-dependent hydrolysis of ester, thioester, amide, peptide and isopeptide bonds formed by the C-terminal Gly of ubiquitin (a 76-residue protein attached to proteins as an intracellular targeting signal).</text>
        <dbReference type="EC" id="3.4.19.12"/>
    </reaction>
</comment>
<dbReference type="GO" id="GO:0035871">
    <property type="term" value="P:protein K11-linked deubiquitination"/>
    <property type="evidence" value="ECO:0007669"/>
    <property type="project" value="TreeGrafter"/>
</dbReference>
<dbReference type="AlphaFoldDB" id="A0A4W3GX27"/>
<dbReference type="Gene3D" id="3.30.200.60">
    <property type="entry name" value="Peptidase C65 Otubain, subdomain 1"/>
    <property type="match status" value="1"/>
</dbReference>
<evidence type="ECO:0000259" key="8">
    <source>
        <dbReference type="PROSITE" id="PS50802"/>
    </source>
</evidence>
<dbReference type="SUPFAM" id="SSF54001">
    <property type="entry name" value="Cysteine proteinases"/>
    <property type="match status" value="1"/>
</dbReference>
<keyword evidence="6" id="KW-0378">Hydrolase</keyword>
<dbReference type="GO" id="GO:2000780">
    <property type="term" value="P:negative regulation of double-strand break repair"/>
    <property type="evidence" value="ECO:0007669"/>
    <property type="project" value="TreeGrafter"/>
</dbReference>
<protein>
    <recommendedName>
        <fullName evidence="3">ubiquitinyl hydrolase 1</fullName>
        <ecNumber evidence="3">3.4.19.12</ecNumber>
    </recommendedName>
</protein>
<evidence type="ECO:0000256" key="4">
    <source>
        <dbReference type="ARBA" id="ARBA00022670"/>
    </source>
</evidence>
<feature type="domain" description="OTU" evidence="8">
    <location>
        <begin position="87"/>
        <end position="278"/>
    </location>
</feature>
<organism evidence="9 10">
    <name type="scientific">Callorhinchus milii</name>
    <name type="common">Ghost shark</name>
    <dbReference type="NCBI Taxonomy" id="7868"/>
    <lineage>
        <taxon>Eukaryota</taxon>
        <taxon>Metazoa</taxon>
        <taxon>Chordata</taxon>
        <taxon>Craniata</taxon>
        <taxon>Vertebrata</taxon>
        <taxon>Chondrichthyes</taxon>
        <taxon>Holocephali</taxon>
        <taxon>Chimaeriformes</taxon>
        <taxon>Callorhinchidae</taxon>
        <taxon>Callorhinchus</taxon>
    </lineage>
</organism>
<reference evidence="10" key="3">
    <citation type="journal article" date="2014" name="Nature">
        <title>Elephant shark genome provides unique insights into gnathostome evolution.</title>
        <authorList>
            <consortium name="International Elephant Shark Genome Sequencing Consortium"/>
            <person name="Venkatesh B."/>
            <person name="Lee A.P."/>
            <person name="Ravi V."/>
            <person name="Maurya A.K."/>
            <person name="Lian M.M."/>
            <person name="Swann J.B."/>
            <person name="Ohta Y."/>
            <person name="Flajnik M.F."/>
            <person name="Sutoh Y."/>
            <person name="Kasahara M."/>
            <person name="Hoon S."/>
            <person name="Gangu V."/>
            <person name="Roy S.W."/>
            <person name="Irimia M."/>
            <person name="Korzh V."/>
            <person name="Kondrychyn I."/>
            <person name="Lim Z.W."/>
            <person name="Tay B.H."/>
            <person name="Tohari S."/>
            <person name="Kong K.W."/>
            <person name="Ho S."/>
            <person name="Lorente-Galdos B."/>
            <person name="Quilez J."/>
            <person name="Marques-Bonet T."/>
            <person name="Raney B.J."/>
            <person name="Ingham P.W."/>
            <person name="Tay A."/>
            <person name="Hillier L.W."/>
            <person name="Minx P."/>
            <person name="Boehm T."/>
            <person name="Wilson R.K."/>
            <person name="Brenner S."/>
            <person name="Warren W.C."/>
        </authorList>
    </citation>
    <scope>NUCLEOTIDE SEQUENCE [LARGE SCALE GENOMIC DNA]</scope>
</reference>
<dbReference type="PANTHER" id="PTHR12931">
    <property type="entry name" value="UBIQUITIN THIOLESTERASE PROTEIN OTUB"/>
    <property type="match status" value="1"/>
</dbReference>
<keyword evidence="5" id="KW-0833">Ubl conjugation pathway</keyword>
<evidence type="ECO:0000256" key="1">
    <source>
        <dbReference type="ARBA" id="ARBA00000707"/>
    </source>
</evidence>
<dbReference type="GO" id="GO:0004843">
    <property type="term" value="F:cysteine-type deubiquitinase activity"/>
    <property type="evidence" value="ECO:0007669"/>
    <property type="project" value="UniProtKB-EC"/>
</dbReference>
<reference evidence="9" key="5">
    <citation type="submission" date="2025-09" db="UniProtKB">
        <authorList>
            <consortium name="Ensembl"/>
        </authorList>
    </citation>
    <scope>IDENTIFICATION</scope>
</reference>
<comment type="similarity">
    <text evidence="2">Belongs to the peptidase C65 family.</text>
</comment>
<evidence type="ECO:0000256" key="5">
    <source>
        <dbReference type="ARBA" id="ARBA00022786"/>
    </source>
</evidence>
<dbReference type="GeneTree" id="ENSGT00390000006979"/>
<dbReference type="InParanoid" id="A0A4W3GX27"/>
<keyword evidence="10" id="KW-1185">Reference proteome</keyword>
<dbReference type="Gene3D" id="1.20.1300.20">
    <property type="entry name" value="Peptidase C65 Otubain, subdomain 2"/>
    <property type="match status" value="1"/>
</dbReference>
<dbReference type="GO" id="GO:0070536">
    <property type="term" value="P:protein K63-linked deubiquitination"/>
    <property type="evidence" value="ECO:0007669"/>
    <property type="project" value="TreeGrafter"/>
</dbReference>
<evidence type="ECO:0000256" key="6">
    <source>
        <dbReference type="ARBA" id="ARBA00022801"/>
    </source>
</evidence>
<proteinExistence type="inferred from homology"/>
<evidence type="ECO:0000313" key="9">
    <source>
        <dbReference type="Ensembl" id="ENSCMIP00000008868.1"/>
    </source>
</evidence>
<evidence type="ECO:0000256" key="7">
    <source>
        <dbReference type="ARBA" id="ARBA00022807"/>
    </source>
</evidence>
<dbReference type="EC" id="3.4.19.12" evidence="3"/>
<dbReference type="InterPro" id="IPR003323">
    <property type="entry name" value="OTU_dom"/>
</dbReference>
<accession>A0A4W3GX27</accession>
<dbReference type="Pfam" id="PF10275">
    <property type="entry name" value="Peptidase_C65"/>
    <property type="match status" value="1"/>
</dbReference>
<dbReference type="InterPro" id="IPR038765">
    <property type="entry name" value="Papain-like_cys_pep_sf"/>
</dbReference>
<keyword evidence="7" id="KW-0788">Thiol protease</keyword>
<reference evidence="10" key="1">
    <citation type="journal article" date="2006" name="Science">
        <title>Ancient noncoding elements conserved in the human genome.</title>
        <authorList>
            <person name="Venkatesh B."/>
            <person name="Kirkness E.F."/>
            <person name="Loh Y.H."/>
            <person name="Halpern A.L."/>
            <person name="Lee A.P."/>
            <person name="Johnson J."/>
            <person name="Dandona N."/>
            <person name="Viswanathan L.D."/>
            <person name="Tay A."/>
            <person name="Venter J.C."/>
            <person name="Strausberg R.L."/>
            <person name="Brenner S."/>
        </authorList>
    </citation>
    <scope>NUCLEOTIDE SEQUENCE [LARGE SCALE GENOMIC DNA]</scope>
</reference>
<dbReference type="GO" id="GO:0006508">
    <property type="term" value="P:proteolysis"/>
    <property type="evidence" value="ECO:0007669"/>
    <property type="project" value="UniProtKB-KW"/>
</dbReference>
<dbReference type="PROSITE" id="PS50802">
    <property type="entry name" value="OTU"/>
    <property type="match status" value="1"/>
</dbReference>
<evidence type="ECO:0000313" key="10">
    <source>
        <dbReference type="Proteomes" id="UP000314986"/>
    </source>
</evidence>
<evidence type="ECO:0000256" key="3">
    <source>
        <dbReference type="ARBA" id="ARBA00012759"/>
    </source>
</evidence>
<dbReference type="CDD" id="cd22764">
    <property type="entry name" value="OTUB2"/>
    <property type="match status" value="1"/>
</dbReference>
<reference evidence="10" key="2">
    <citation type="journal article" date="2007" name="PLoS Biol.">
        <title>Survey sequencing and comparative analysis of the elephant shark (Callorhinchus milii) genome.</title>
        <authorList>
            <person name="Venkatesh B."/>
            <person name="Kirkness E.F."/>
            <person name="Loh Y.H."/>
            <person name="Halpern A.L."/>
            <person name="Lee A.P."/>
            <person name="Johnson J."/>
            <person name="Dandona N."/>
            <person name="Viswanathan L.D."/>
            <person name="Tay A."/>
            <person name="Venter J.C."/>
            <person name="Strausberg R.L."/>
            <person name="Brenner S."/>
        </authorList>
    </citation>
    <scope>NUCLEOTIDE SEQUENCE [LARGE SCALE GENOMIC DNA]</scope>
</reference>
<keyword evidence="4" id="KW-0645">Protease</keyword>
<dbReference type="GO" id="GO:0005634">
    <property type="term" value="C:nucleus"/>
    <property type="evidence" value="ECO:0007669"/>
    <property type="project" value="TreeGrafter"/>
</dbReference>